<comment type="caution">
    <text evidence="2">The sequence shown here is derived from an EMBL/GenBank/DDBJ whole genome shotgun (WGS) entry which is preliminary data.</text>
</comment>
<protein>
    <recommendedName>
        <fullName evidence="4">Secreted protein</fullName>
    </recommendedName>
</protein>
<keyword evidence="3" id="KW-1185">Reference proteome</keyword>
<feature type="chain" id="PRO_5013262886" description="Secreted protein" evidence="1">
    <location>
        <begin position="17"/>
        <end position="83"/>
    </location>
</feature>
<accession>A0A2A2M5V1</accession>
<sequence length="83" mass="9125">MRASIVLMRCTCAVSAATRAFSSSYARPEVSCSGSVPRLGGICGDTCLGFLLHQCDRRTRLRTPHSDVIDQVVVRDRLCRPQL</sequence>
<proteinExistence type="predicted"/>
<evidence type="ECO:0000313" key="2">
    <source>
        <dbReference type="EMBL" id="PAV93834.1"/>
    </source>
</evidence>
<evidence type="ECO:0000313" key="3">
    <source>
        <dbReference type="Proteomes" id="UP000218231"/>
    </source>
</evidence>
<dbReference type="EMBL" id="LIAE01003914">
    <property type="protein sequence ID" value="PAV93834.1"/>
    <property type="molecule type" value="Genomic_DNA"/>
</dbReference>
<gene>
    <name evidence="2" type="ORF">WR25_24284</name>
</gene>
<dbReference type="AlphaFoldDB" id="A0A2A2M5V1"/>
<evidence type="ECO:0000256" key="1">
    <source>
        <dbReference type="SAM" id="SignalP"/>
    </source>
</evidence>
<feature type="signal peptide" evidence="1">
    <location>
        <begin position="1"/>
        <end position="16"/>
    </location>
</feature>
<organism evidence="2 3">
    <name type="scientific">Diploscapter pachys</name>
    <dbReference type="NCBI Taxonomy" id="2018661"/>
    <lineage>
        <taxon>Eukaryota</taxon>
        <taxon>Metazoa</taxon>
        <taxon>Ecdysozoa</taxon>
        <taxon>Nematoda</taxon>
        <taxon>Chromadorea</taxon>
        <taxon>Rhabditida</taxon>
        <taxon>Rhabditina</taxon>
        <taxon>Rhabditomorpha</taxon>
        <taxon>Rhabditoidea</taxon>
        <taxon>Rhabditidae</taxon>
        <taxon>Diploscapter</taxon>
    </lineage>
</organism>
<name>A0A2A2M5V1_9BILA</name>
<dbReference type="Proteomes" id="UP000218231">
    <property type="component" value="Unassembled WGS sequence"/>
</dbReference>
<reference evidence="2 3" key="1">
    <citation type="journal article" date="2017" name="Curr. Biol.">
        <title>Genome architecture and evolution of a unichromosomal asexual nematode.</title>
        <authorList>
            <person name="Fradin H."/>
            <person name="Zegar C."/>
            <person name="Gutwein M."/>
            <person name="Lucas J."/>
            <person name="Kovtun M."/>
            <person name="Corcoran D."/>
            <person name="Baugh L.R."/>
            <person name="Kiontke K."/>
            <person name="Gunsalus K."/>
            <person name="Fitch D.H."/>
            <person name="Piano F."/>
        </authorList>
    </citation>
    <scope>NUCLEOTIDE SEQUENCE [LARGE SCALE GENOMIC DNA]</scope>
    <source>
        <strain evidence="2">PF1309</strain>
    </source>
</reference>
<evidence type="ECO:0008006" key="4">
    <source>
        <dbReference type="Google" id="ProtNLM"/>
    </source>
</evidence>
<keyword evidence="1" id="KW-0732">Signal</keyword>